<dbReference type="EMBL" id="JAVRRD010000012">
    <property type="protein sequence ID" value="KAK5053239.1"/>
    <property type="molecule type" value="Genomic_DNA"/>
</dbReference>
<reference evidence="3 4" key="1">
    <citation type="submission" date="2023-08" db="EMBL/GenBank/DDBJ databases">
        <title>Black Yeasts Isolated from many extreme environments.</title>
        <authorList>
            <person name="Coleine C."/>
            <person name="Stajich J.E."/>
            <person name="Selbmann L."/>
        </authorList>
    </citation>
    <scope>NUCLEOTIDE SEQUENCE [LARGE SCALE GENOMIC DNA]</scope>
    <source>
        <strain evidence="3 4">CCFEE 5792</strain>
    </source>
</reference>
<evidence type="ECO:0000256" key="2">
    <source>
        <dbReference type="SAM" id="MobiDB-lite"/>
    </source>
</evidence>
<name>A0AAV9NDA8_9EURO</name>
<dbReference type="GeneID" id="89970425"/>
<comment type="caution">
    <text evidence="3">The sequence shown here is derived from an EMBL/GenBank/DDBJ whole genome shotgun (WGS) entry which is preliminary data.</text>
</comment>
<evidence type="ECO:0000313" key="4">
    <source>
        <dbReference type="Proteomes" id="UP001358417"/>
    </source>
</evidence>
<proteinExistence type="predicted"/>
<dbReference type="AlphaFoldDB" id="A0AAV9NDA8"/>
<keyword evidence="4" id="KW-1185">Reference proteome</keyword>
<dbReference type="Proteomes" id="UP001358417">
    <property type="component" value="Unassembled WGS sequence"/>
</dbReference>
<feature type="compositionally biased region" description="Polar residues" evidence="2">
    <location>
        <begin position="32"/>
        <end position="46"/>
    </location>
</feature>
<keyword evidence="1" id="KW-0175">Coiled coil</keyword>
<dbReference type="RefSeq" id="XP_064706681.1">
    <property type="nucleotide sequence ID" value="XM_064845827.1"/>
</dbReference>
<feature type="region of interest" description="Disordered" evidence="2">
    <location>
        <begin position="93"/>
        <end position="173"/>
    </location>
</feature>
<feature type="compositionally biased region" description="Polar residues" evidence="2">
    <location>
        <begin position="160"/>
        <end position="170"/>
    </location>
</feature>
<sequence length="452" mass="50100">MSFQSRIPSPSKPATCAQGNERPTAVKRLQPVQPQTKLKLDSSNVTKPVATTADVNPSRAGTARAAKTITNTPSRNLAVHTRGASTSAVIKPSLSTHASKEKQASQIPGASLTQMQSSSSAQQHKRTLSAHASIRATAPSQGSSLPKSRPVGRVMKDSENAPTTNVSALTRPNFDSYKQHFSPQKAKQPVSTTTSRVVVNPSGSTVVASESSRLSDELLQLSLLHTGSTVALQSYEKSIKSHFQSHHADLDRQRQQIESLERDRRARDNLRGLRRWIDENSSGGEEDFDPLSVLAECLQELDEINKDQGAFAVARRQFSDWETNVSSITLNRVEPEGDTTLNFVVPLGSEWSHAIELIERRLKICMNTLRVFDGRHEGATIGEMIAMFSMHCEHLLQEISICRTLERLILQRQQQWIDESIGKALMTVEDKGLQAHQMIPRRGIWEDLQDRH</sequence>
<evidence type="ECO:0000256" key="1">
    <source>
        <dbReference type="SAM" id="Coils"/>
    </source>
</evidence>
<evidence type="ECO:0000313" key="3">
    <source>
        <dbReference type="EMBL" id="KAK5053239.1"/>
    </source>
</evidence>
<feature type="region of interest" description="Disordered" evidence="2">
    <location>
        <begin position="1"/>
        <end position="74"/>
    </location>
</feature>
<feature type="compositionally biased region" description="Polar residues" evidence="2">
    <location>
        <begin position="104"/>
        <end position="122"/>
    </location>
</feature>
<accession>A0AAV9NDA8</accession>
<organism evidence="3 4">
    <name type="scientific">Exophiala bonariae</name>
    <dbReference type="NCBI Taxonomy" id="1690606"/>
    <lineage>
        <taxon>Eukaryota</taxon>
        <taxon>Fungi</taxon>
        <taxon>Dikarya</taxon>
        <taxon>Ascomycota</taxon>
        <taxon>Pezizomycotina</taxon>
        <taxon>Eurotiomycetes</taxon>
        <taxon>Chaetothyriomycetidae</taxon>
        <taxon>Chaetothyriales</taxon>
        <taxon>Herpotrichiellaceae</taxon>
        <taxon>Exophiala</taxon>
    </lineage>
</organism>
<gene>
    <name evidence="3" type="ORF">LTR84_002213</name>
</gene>
<protein>
    <submittedName>
        <fullName evidence="3">Uncharacterized protein</fullName>
    </submittedName>
</protein>
<feature type="coiled-coil region" evidence="1">
    <location>
        <begin position="243"/>
        <end position="270"/>
    </location>
</feature>